<evidence type="ECO:0000313" key="1">
    <source>
        <dbReference type="EMBL" id="OBZ72987.1"/>
    </source>
</evidence>
<reference evidence="1 2" key="1">
    <citation type="submission" date="2016-03" db="EMBL/GenBank/DDBJ databases">
        <title>Whole genome sequencing of Grifola frondosa 9006-11.</title>
        <authorList>
            <person name="Min B."/>
            <person name="Park H."/>
            <person name="Kim J.-G."/>
            <person name="Cho H."/>
            <person name="Oh Y.-L."/>
            <person name="Kong W.-S."/>
            <person name="Choi I.-G."/>
        </authorList>
    </citation>
    <scope>NUCLEOTIDE SEQUENCE [LARGE SCALE GENOMIC DNA]</scope>
    <source>
        <strain evidence="1 2">9006-11</strain>
    </source>
</reference>
<comment type="caution">
    <text evidence="1">The sequence shown here is derived from an EMBL/GenBank/DDBJ whole genome shotgun (WGS) entry which is preliminary data.</text>
</comment>
<dbReference type="OrthoDB" id="2745718at2759"/>
<protein>
    <submittedName>
        <fullName evidence="1">Uncharacterized protein</fullName>
    </submittedName>
</protein>
<organism evidence="1 2">
    <name type="scientific">Grifola frondosa</name>
    <name type="common">Maitake</name>
    <name type="synonym">Polyporus frondosus</name>
    <dbReference type="NCBI Taxonomy" id="5627"/>
    <lineage>
        <taxon>Eukaryota</taxon>
        <taxon>Fungi</taxon>
        <taxon>Dikarya</taxon>
        <taxon>Basidiomycota</taxon>
        <taxon>Agaricomycotina</taxon>
        <taxon>Agaricomycetes</taxon>
        <taxon>Polyporales</taxon>
        <taxon>Grifolaceae</taxon>
        <taxon>Grifola</taxon>
    </lineage>
</organism>
<accession>A0A1C7M8T3</accession>
<name>A0A1C7M8T3_GRIFR</name>
<sequence length="229" mass="24564">MTRERMCSRRDRGRARSYVQLRLPEQVTDEHSLLAELQTKFEEILIRHGLLQAGTDEQSSHPDVREMVDFYVKIVLPAGVTEPDSPLSELQSQFEQVLINHRLLKEGIVAAADEVGMSVREDPSHAAHCIRDATALHTSSLSQTTHAITSSSTAGTKTFATTAHRISGAVGAAAASAGAWMAGTLVPTNPDATQSLVSAEQAYDSVTDGVREGTTDRRDAPGCVWAGGG</sequence>
<proteinExistence type="predicted"/>
<dbReference type="EMBL" id="LUGG01000007">
    <property type="protein sequence ID" value="OBZ72987.1"/>
    <property type="molecule type" value="Genomic_DNA"/>
</dbReference>
<keyword evidence="2" id="KW-1185">Reference proteome</keyword>
<dbReference type="AlphaFoldDB" id="A0A1C7M8T3"/>
<evidence type="ECO:0000313" key="2">
    <source>
        <dbReference type="Proteomes" id="UP000092993"/>
    </source>
</evidence>
<dbReference type="Proteomes" id="UP000092993">
    <property type="component" value="Unassembled WGS sequence"/>
</dbReference>
<gene>
    <name evidence="1" type="ORF">A0H81_06796</name>
</gene>